<dbReference type="PaxDb" id="2711-XP_006484936.1"/>
<name>A0A067DDD9_CITSI</name>
<feature type="compositionally biased region" description="Low complexity" evidence="1">
    <location>
        <begin position="33"/>
        <end position="42"/>
    </location>
</feature>
<proteinExistence type="predicted"/>
<organism evidence="2 3">
    <name type="scientific">Citrus sinensis</name>
    <name type="common">Sweet orange</name>
    <name type="synonym">Citrus aurantium var. sinensis</name>
    <dbReference type="NCBI Taxonomy" id="2711"/>
    <lineage>
        <taxon>Eukaryota</taxon>
        <taxon>Viridiplantae</taxon>
        <taxon>Streptophyta</taxon>
        <taxon>Embryophyta</taxon>
        <taxon>Tracheophyta</taxon>
        <taxon>Spermatophyta</taxon>
        <taxon>Magnoliopsida</taxon>
        <taxon>eudicotyledons</taxon>
        <taxon>Gunneridae</taxon>
        <taxon>Pentapetalae</taxon>
        <taxon>rosids</taxon>
        <taxon>malvids</taxon>
        <taxon>Sapindales</taxon>
        <taxon>Rutaceae</taxon>
        <taxon>Aurantioideae</taxon>
        <taxon>Citrus</taxon>
    </lineage>
</organism>
<feature type="compositionally biased region" description="Polar residues" evidence="1">
    <location>
        <begin position="55"/>
        <end position="66"/>
    </location>
</feature>
<accession>A0A067DDD9</accession>
<protein>
    <submittedName>
        <fullName evidence="2">Uncharacterized protein</fullName>
    </submittedName>
</protein>
<dbReference type="AlphaFoldDB" id="A0A067DDD9"/>
<evidence type="ECO:0000256" key="1">
    <source>
        <dbReference type="SAM" id="MobiDB-lite"/>
    </source>
</evidence>
<dbReference type="EMBL" id="KK792184">
    <property type="protein sequence ID" value="KDO37032.1"/>
    <property type="molecule type" value="Genomic_DNA"/>
</dbReference>
<feature type="compositionally biased region" description="Polar residues" evidence="1">
    <location>
        <begin position="100"/>
        <end position="111"/>
    </location>
</feature>
<dbReference type="KEGG" id="cit:102629697"/>
<feature type="region of interest" description="Disordered" evidence="1">
    <location>
        <begin position="1"/>
        <end position="125"/>
    </location>
</feature>
<feature type="compositionally biased region" description="Low complexity" evidence="1">
    <location>
        <begin position="1"/>
        <end position="13"/>
    </location>
</feature>
<evidence type="ECO:0000313" key="3">
    <source>
        <dbReference type="Proteomes" id="UP000027120"/>
    </source>
</evidence>
<feature type="compositionally biased region" description="Low complexity" evidence="1">
    <location>
        <begin position="70"/>
        <end position="86"/>
    </location>
</feature>
<gene>
    <name evidence="2" type="ORF">CISIN_1g029408mg</name>
</gene>
<keyword evidence="3" id="KW-1185">Reference proteome</keyword>
<evidence type="ECO:0000313" key="2">
    <source>
        <dbReference type="EMBL" id="KDO37032.1"/>
    </source>
</evidence>
<dbReference type="Proteomes" id="UP000027120">
    <property type="component" value="Unassembled WGS sequence"/>
</dbReference>
<sequence>MDQQQAPPKAAAADTDHNETESPAPNPKPDPNPNGDNDNWANIVMGSESEKVYENENQVQPQSQIKIQLESSTNSSEPSPASSASKKSVHWSPDLVTESHAPNTHNYQNTMPPIDRSNPYVAHTPALPSNSFSFKGNVKDVLGDGGRKLEKRRRKQRISLGTPGSIVKFPFFPITALPVRTFEEASGFLMIFSS</sequence>
<reference evidence="2 3" key="1">
    <citation type="submission" date="2014-04" db="EMBL/GenBank/DDBJ databases">
        <authorList>
            <consortium name="International Citrus Genome Consortium"/>
            <person name="Gmitter F."/>
            <person name="Chen C."/>
            <person name="Farmerie W."/>
            <person name="Harkins T."/>
            <person name="Desany B."/>
            <person name="Mohiuddin M."/>
            <person name="Kodira C."/>
            <person name="Borodovsky M."/>
            <person name="Lomsadze A."/>
            <person name="Burns P."/>
            <person name="Jenkins J."/>
            <person name="Prochnik S."/>
            <person name="Shu S."/>
            <person name="Chapman J."/>
            <person name="Pitluck S."/>
            <person name="Schmutz J."/>
            <person name="Rokhsar D."/>
        </authorList>
    </citation>
    <scope>NUCLEOTIDE SEQUENCE</scope>
</reference>